<gene>
    <name evidence="2" type="ORF">A2125_00670</name>
</gene>
<dbReference type="EMBL" id="MGFM01000041">
    <property type="protein sequence ID" value="OGM05276.1"/>
    <property type="molecule type" value="Genomic_DNA"/>
</dbReference>
<evidence type="ECO:0000259" key="1">
    <source>
        <dbReference type="Pfam" id="PF01797"/>
    </source>
</evidence>
<dbReference type="Pfam" id="PF01797">
    <property type="entry name" value="Y1_Tnp"/>
    <property type="match status" value="1"/>
</dbReference>
<name>A0A1F7WR42_9BACT</name>
<dbReference type="Gene3D" id="3.30.70.1290">
    <property type="entry name" value="Transposase IS200-like"/>
    <property type="match status" value="1"/>
</dbReference>
<dbReference type="InterPro" id="IPR036515">
    <property type="entry name" value="Transposase_17_sf"/>
</dbReference>
<feature type="domain" description="Transposase IS200-like" evidence="1">
    <location>
        <begin position="76"/>
        <end position="116"/>
    </location>
</feature>
<protein>
    <recommendedName>
        <fullName evidence="1">Transposase IS200-like domain-containing protein</fullName>
    </recommendedName>
</protein>
<evidence type="ECO:0000313" key="3">
    <source>
        <dbReference type="Proteomes" id="UP000178812"/>
    </source>
</evidence>
<reference evidence="2 3" key="1">
    <citation type="journal article" date="2016" name="Nat. Commun.">
        <title>Thousands of microbial genomes shed light on interconnected biogeochemical processes in an aquifer system.</title>
        <authorList>
            <person name="Anantharaman K."/>
            <person name="Brown C.T."/>
            <person name="Hug L.A."/>
            <person name="Sharon I."/>
            <person name="Castelle C.J."/>
            <person name="Probst A.J."/>
            <person name="Thomas B.C."/>
            <person name="Singh A."/>
            <person name="Wilkins M.J."/>
            <person name="Karaoz U."/>
            <person name="Brodie E.L."/>
            <person name="Williams K.H."/>
            <person name="Hubbard S.S."/>
            <person name="Banfield J.F."/>
        </authorList>
    </citation>
    <scope>NUCLEOTIDE SEQUENCE [LARGE SCALE GENOMIC DNA]</scope>
</reference>
<dbReference type="GO" id="GO:0003677">
    <property type="term" value="F:DNA binding"/>
    <property type="evidence" value="ECO:0007669"/>
    <property type="project" value="InterPro"/>
</dbReference>
<proteinExistence type="predicted"/>
<accession>A0A1F7WR42</accession>
<dbReference type="GO" id="GO:0006313">
    <property type="term" value="P:DNA transposition"/>
    <property type="evidence" value="ECO:0007669"/>
    <property type="project" value="InterPro"/>
</dbReference>
<organism evidence="2 3">
    <name type="scientific">Candidatus Woesebacteria bacterium GWB1_43_5</name>
    <dbReference type="NCBI Taxonomy" id="1802474"/>
    <lineage>
        <taxon>Bacteria</taxon>
        <taxon>Candidatus Woeseibacteriota</taxon>
    </lineage>
</organism>
<evidence type="ECO:0000313" key="2">
    <source>
        <dbReference type="EMBL" id="OGM05276.1"/>
    </source>
</evidence>
<dbReference type="InterPro" id="IPR002686">
    <property type="entry name" value="Transposase_17"/>
</dbReference>
<dbReference type="Proteomes" id="UP000178812">
    <property type="component" value="Unassembled WGS sequence"/>
</dbReference>
<comment type="caution">
    <text evidence="2">The sequence shown here is derived from an EMBL/GenBank/DDBJ whole genome shotgun (WGS) entry which is preliminary data.</text>
</comment>
<dbReference type="SUPFAM" id="SSF143422">
    <property type="entry name" value="Transposase IS200-like"/>
    <property type="match status" value="1"/>
</dbReference>
<sequence length="120" mass="14541">MPKRRVVFSNGECYHIYNRSTGGIHIFEKIRSLTRATSLVDYYRYPQRLRYSKYRILSLPDRKIYENNFRKQSPLIEIYTFCIMPNHFHFLVKQLSDHGINKFVSNFQNGYAKYFNIKND</sequence>
<dbReference type="GO" id="GO:0004803">
    <property type="term" value="F:transposase activity"/>
    <property type="evidence" value="ECO:0007669"/>
    <property type="project" value="InterPro"/>
</dbReference>
<dbReference type="AlphaFoldDB" id="A0A1F7WR42"/>